<comment type="similarity">
    <text evidence="1">Belongs to the ABC transporter superfamily.</text>
</comment>
<dbReference type="PANTHER" id="PTHR46743:SF2">
    <property type="entry name" value="TEICHOIC ACIDS EXPORT ATP-BINDING PROTEIN TAGH"/>
    <property type="match status" value="1"/>
</dbReference>
<reference evidence="6 7" key="1">
    <citation type="submission" date="2018-09" db="EMBL/GenBank/DDBJ databases">
        <title>The complete genome sequence of Neokomagataea tanensis NBRC 106556(T).</title>
        <authorList>
            <person name="Chua K.-O."/>
            <person name="See-Too W.-S."/>
            <person name="Hong K.-W."/>
            <person name="Yin W.-F."/>
            <person name="Chan K.-G."/>
        </authorList>
    </citation>
    <scope>NUCLEOTIDE SEQUENCE [LARGE SCALE GENOMIC DNA]</scope>
    <source>
        <strain evidence="7">AH13 \ NBRC 106556</strain>
    </source>
</reference>
<evidence type="ECO:0000256" key="4">
    <source>
        <dbReference type="ARBA" id="ARBA00022840"/>
    </source>
</evidence>
<evidence type="ECO:0000259" key="5">
    <source>
        <dbReference type="PROSITE" id="PS50893"/>
    </source>
</evidence>
<keyword evidence="7" id="KW-1185">Reference proteome</keyword>
<dbReference type="CDD" id="cd03220">
    <property type="entry name" value="ABC_KpsT_Wzt"/>
    <property type="match status" value="1"/>
</dbReference>
<protein>
    <submittedName>
        <fullName evidence="6">ABC transporter ATP-binding protein</fullName>
    </submittedName>
</protein>
<evidence type="ECO:0000256" key="2">
    <source>
        <dbReference type="ARBA" id="ARBA00022448"/>
    </source>
</evidence>
<feature type="domain" description="ABC transporter" evidence="5">
    <location>
        <begin position="47"/>
        <end position="265"/>
    </location>
</feature>
<evidence type="ECO:0000313" key="6">
    <source>
        <dbReference type="EMBL" id="QDH25401.1"/>
    </source>
</evidence>
<dbReference type="KEGG" id="ntn:D5366_09455"/>
<keyword evidence="4 6" id="KW-0067">ATP-binding</keyword>
<proteinExistence type="inferred from homology"/>
<dbReference type="Proteomes" id="UP000317214">
    <property type="component" value="Chromosome"/>
</dbReference>
<dbReference type="PROSITE" id="PS50893">
    <property type="entry name" value="ABC_TRANSPORTER_2"/>
    <property type="match status" value="1"/>
</dbReference>
<evidence type="ECO:0000256" key="3">
    <source>
        <dbReference type="ARBA" id="ARBA00022741"/>
    </source>
</evidence>
<dbReference type="GO" id="GO:0140359">
    <property type="term" value="F:ABC-type transporter activity"/>
    <property type="evidence" value="ECO:0007669"/>
    <property type="project" value="InterPro"/>
</dbReference>
<keyword evidence="3" id="KW-0547">Nucleotide-binding</keyword>
<dbReference type="GO" id="GO:0016020">
    <property type="term" value="C:membrane"/>
    <property type="evidence" value="ECO:0007669"/>
    <property type="project" value="InterPro"/>
</dbReference>
<dbReference type="InterPro" id="IPR003593">
    <property type="entry name" value="AAA+_ATPase"/>
</dbReference>
<evidence type="ECO:0000313" key="7">
    <source>
        <dbReference type="Proteomes" id="UP000317214"/>
    </source>
</evidence>
<dbReference type="SMART" id="SM00382">
    <property type="entry name" value="AAA"/>
    <property type="match status" value="1"/>
</dbReference>
<dbReference type="SUPFAM" id="SSF52540">
    <property type="entry name" value="P-loop containing nucleoside triphosphate hydrolases"/>
    <property type="match status" value="1"/>
</dbReference>
<evidence type="ECO:0000256" key="1">
    <source>
        <dbReference type="ARBA" id="ARBA00005417"/>
    </source>
</evidence>
<dbReference type="GO" id="GO:0005524">
    <property type="term" value="F:ATP binding"/>
    <property type="evidence" value="ECO:0007669"/>
    <property type="project" value="UniProtKB-KW"/>
</dbReference>
<dbReference type="EMBL" id="CP032485">
    <property type="protein sequence ID" value="QDH25401.1"/>
    <property type="molecule type" value="Genomic_DNA"/>
</dbReference>
<dbReference type="InterPro" id="IPR027417">
    <property type="entry name" value="P-loop_NTPase"/>
</dbReference>
<dbReference type="OrthoDB" id="9778870at2"/>
<dbReference type="AlphaFoldDB" id="A0A4Y6V9X3"/>
<dbReference type="RefSeq" id="WP_141493274.1">
    <property type="nucleotide sequence ID" value="NZ_CP032485.1"/>
</dbReference>
<dbReference type="InterPro" id="IPR015860">
    <property type="entry name" value="ABC_transpr_TagH-like"/>
</dbReference>
<sequence>MTHIHLRDVSLTFPVLHGASRSLKKTVFSRAKSSVQKIRQGKVGGTMSLDEAGSGCLLVQALSGFNISINSGDRVGLIGHNGAGKTTLLRVLAGIYEASAGRVDVEGKRHALIDPQAGMNPELTGRENFRLFALRLGLKKSEVQAMEKDVEEFSDLGLFFDLPLRLYSSGMGVRLGFALATLPRPNILLMDEWFMAGDQRFQNKAEQRLSSMVSSAEIVVVASHSLSVLRTWCNRIVWMEGGCIKMDGPAEDILEAYEEFLKKAQ</sequence>
<name>A0A4Y6V9X3_9PROT</name>
<dbReference type="InterPro" id="IPR050683">
    <property type="entry name" value="Bact_Polysacc_Export_ATP-bd"/>
</dbReference>
<dbReference type="PANTHER" id="PTHR46743">
    <property type="entry name" value="TEICHOIC ACIDS EXPORT ATP-BINDING PROTEIN TAGH"/>
    <property type="match status" value="1"/>
</dbReference>
<organism evidence="6 7">
    <name type="scientific">Neokomagataea tanensis</name>
    <dbReference type="NCBI Taxonomy" id="661191"/>
    <lineage>
        <taxon>Bacteria</taxon>
        <taxon>Pseudomonadati</taxon>
        <taxon>Pseudomonadota</taxon>
        <taxon>Alphaproteobacteria</taxon>
        <taxon>Acetobacterales</taxon>
        <taxon>Acetobacteraceae</taxon>
        <taxon>Neokomagataea</taxon>
    </lineage>
</organism>
<dbReference type="Gene3D" id="3.40.50.300">
    <property type="entry name" value="P-loop containing nucleotide triphosphate hydrolases"/>
    <property type="match status" value="1"/>
</dbReference>
<dbReference type="Pfam" id="PF00005">
    <property type="entry name" value="ABC_tran"/>
    <property type="match status" value="1"/>
</dbReference>
<accession>A0A4Y6V9X3</accession>
<dbReference type="InterPro" id="IPR003439">
    <property type="entry name" value="ABC_transporter-like_ATP-bd"/>
</dbReference>
<keyword evidence="2" id="KW-0813">Transport</keyword>
<gene>
    <name evidence="6" type="ORF">D5366_09455</name>
</gene>
<dbReference type="GO" id="GO:0016887">
    <property type="term" value="F:ATP hydrolysis activity"/>
    <property type="evidence" value="ECO:0007669"/>
    <property type="project" value="InterPro"/>
</dbReference>